<dbReference type="Pfam" id="PF23070">
    <property type="entry name" value="DUF7043"/>
    <property type="match status" value="1"/>
</dbReference>
<dbReference type="EMBL" id="CAHIKZ030005444">
    <property type="protein sequence ID" value="CAE1325328.1"/>
    <property type="molecule type" value="Genomic_DNA"/>
</dbReference>
<evidence type="ECO:0000313" key="5">
    <source>
        <dbReference type="Proteomes" id="UP000597762"/>
    </source>
</evidence>
<proteinExistence type="predicted"/>
<reference evidence="4" key="1">
    <citation type="submission" date="2021-01" db="EMBL/GenBank/DDBJ databases">
        <authorList>
            <person name="Li R."/>
            <person name="Bekaert M."/>
        </authorList>
    </citation>
    <scope>NUCLEOTIDE SEQUENCE</scope>
    <source>
        <strain evidence="4">Farmed</strain>
    </source>
</reference>
<organism evidence="4 5">
    <name type="scientific">Acanthosepion pharaonis</name>
    <name type="common">Pharaoh cuttlefish</name>
    <name type="synonym">Sepia pharaonis</name>
    <dbReference type="NCBI Taxonomy" id="158019"/>
    <lineage>
        <taxon>Eukaryota</taxon>
        <taxon>Metazoa</taxon>
        <taxon>Spiralia</taxon>
        <taxon>Lophotrochozoa</taxon>
        <taxon>Mollusca</taxon>
        <taxon>Cephalopoda</taxon>
        <taxon>Coleoidea</taxon>
        <taxon>Decapodiformes</taxon>
        <taxon>Sepiida</taxon>
        <taxon>Sepiina</taxon>
        <taxon>Sepiidae</taxon>
        <taxon>Acanthosepion</taxon>
    </lineage>
</organism>
<dbReference type="Proteomes" id="UP000597762">
    <property type="component" value="Unassembled WGS sequence"/>
</dbReference>
<sequence>MTTKALEVLLWLQTGLVLAVAVVLRVTSAECKFPRFMHTEQNAWVRGYEKGDRFVAYFQDGIMKASSCRANQCVLYERKCIEELPNGQYIASHSEQHHAPRFLCLEFVRRSEIIVQLKQSELSSNQYPSLCKKLVLDQWPLVLLEKLLDHKVGCPFSGGYNLQMFDSSGTPLCPQEIVPIRLESECESGEGMMIHFRKELCIHPDLNMEVKQKLYCLAHWAEGKYRFIILREKDRRDHIWSLRIKEPVSEIKDAALFMVPVCDAEDTITQTNMYLQLKLDKYVVSTTCADEFKDCSQYVQFCDSGYRQHCSNSCRDCRPDVINLCPFSERLRSTWVQSMKRNKQLSINITHYHIYIQSLGMFHCLMAKGKSTSGTNVLLQLFQNGCYPRYTCLQIEKTAPSVIRYRLGRSIEWPLAYPGDLKTFICKDDHFDYSPDVQAVQRKPMTVLVNLKKTHSVNCNLNPAINRFTRLRDEKFSEYCLLHDPSINSDRIVLHHLNSSSKPKQISFACLASFDINQQTKAVVLKAMHRKNHFVCWVFTARNKILVLPPSDCTNTTAHEQPITERKEDEASQFLVMKDVSRTCEEFCLTSTPHNNMVNTTLLPSSSSWYNSSGPNHVPAGQSSKSPASLGYDCRIHHRLLVVFILFLLISLVCMPA</sequence>
<evidence type="ECO:0000259" key="3">
    <source>
        <dbReference type="Pfam" id="PF23070"/>
    </source>
</evidence>
<keyword evidence="2" id="KW-0732">Signal</keyword>
<comment type="caution">
    <text evidence="4">The sequence shown here is derived from an EMBL/GenBank/DDBJ whole genome shotgun (WGS) entry which is preliminary data.</text>
</comment>
<protein>
    <recommendedName>
        <fullName evidence="3">DUF7043 domain-containing protein</fullName>
    </recommendedName>
</protein>
<evidence type="ECO:0000256" key="1">
    <source>
        <dbReference type="SAM" id="Phobius"/>
    </source>
</evidence>
<dbReference type="OrthoDB" id="6047467at2759"/>
<dbReference type="AlphaFoldDB" id="A0A812EGM8"/>
<feature type="transmembrane region" description="Helical" evidence="1">
    <location>
        <begin position="636"/>
        <end position="655"/>
    </location>
</feature>
<evidence type="ECO:0000313" key="4">
    <source>
        <dbReference type="EMBL" id="CAE1325328.1"/>
    </source>
</evidence>
<keyword evidence="1" id="KW-1133">Transmembrane helix</keyword>
<gene>
    <name evidence="4" type="ORF">SPHA_74955</name>
</gene>
<dbReference type="InterPro" id="IPR055471">
    <property type="entry name" value="DUF7043"/>
</dbReference>
<dbReference type="PANTHER" id="PTHR22255">
    <property type="entry name" value="LP06548P"/>
    <property type="match status" value="1"/>
</dbReference>
<keyword evidence="1" id="KW-0472">Membrane</keyword>
<feature type="chain" id="PRO_5032957692" description="DUF7043 domain-containing protein" evidence="2">
    <location>
        <begin position="20"/>
        <end position="657"/>
    </location>
</feature>
<name>A0A812EGM8_ACAPH</name>
<keyword evidence="5" id="KW-1185">Reference proteome</keyword>
<accession>A0A812EGM8</accession>
<feature type="signal peptide" evidence="2">
    <location>
        <begin position="1"/>
        <end position="19"/>
    </location>
</feature>
<dbReference type="PANTHER" id="PTHR22255:SF9">
    <property type="entry name" value="LP06548P"/>
    <property type="match status" value="1"/>
</dbReference>
<feature type="domain" description="DUF7043" evidence="3">
    <location>
        <begin position="28"/>
        <end position="135"/>
    </location>
</feature>
<evidence type="ECO:0000256" key="2">
    <source>
        <dbReference type="SAM" id="SignalP"/>
    </source>
</evidence>
<keyword evidence="1" id="KW-0812">Transmembrane</keyword>